<dbReference type="RefSeq" id="WP_229927904.1">
    <property type="nucleotide sequence ID" value="NZ_BNBO01000050.1"/>
</dbReference>
<dbReference type="InterPro" id="IPR020846">
    <property type="entry name" value="MFS_dom"/>
</dbReference>
<feature type="transmembrane region" description="Helical" evidence="9">
    <location>
        <begin position="182"/>
        <end position="200"/>
    </location>
</feature>
<feature type="region of interest" description="Disordered" evidence="8">
    <location>
        <begin position="1"/>
        <end position="49"/>
    </location>
</feature>
<keyword evidence="6 9" id="KW-1133">Transmembrane helix</keyword>
<evidence type="ECO:0000256" key="1">
    <source>
        <dbReference type="ARBA" id="ARBA00004651"/>
    </source>
</evidence>
<comment type="similarity">
    <text evidence="2">Belongs to the major facilitator superfamily. TCR/Tet family.</text>
</comment>
<organism evidence="11 12">
    <name type="scientific">Kitasatospora indigofera</name>
    <dbReference type="NCBI Taxonomy" id="67307"/>
    <lineage>
        <taxon>Bacteria</taxon>
        <taxon>Bacillati</taxon>
        <taxon>Actinomycetota</taxon>
        <taxon>Actinomycetes</taxon>
        <taxon>Kitasatosporales</taxon>
        <taxon>Streptomycetaceae</taxon>
        <taxon>Kitasatospora</taxon>
    </lineage>
</organism>
<dbReference type="FunFam" id="1.20.1720.10:FF:000004">
    <property type="entry name" value="EmrB/QacA family drug resistance transporter"/>
    <property type="match status" value="1"/>
</dbReference>
<dbReference type="PROSITE" id="PS50850">
    <property type="entry name" value="MFS"/>
    <property type="match status" value="1"/>
</dbReference>
<feature type="transmembrane region" description="Helical" evidence="9">
    <location>
        <begin position="90"/>
        <end position="108"/>
    </location>
</feature>
<dbReference type="GO" id="GO:0005886">
    <property type="term" value="C:plasma membrane"/>
    <property type="evidence" value="ECO:0007669"/>
    <property type="project" value="UniProtKB-SubCell"/>
</dbReference>
<feature type="compositionally biased region" description="Polar residues" evidence="8">
    <location>
        <begin position="1"/>
        <end position="17"/>
    </location>
</feature>
<feature type="domain" description="Major facilitator superfamily (MFS) profile" evidence="10">
    <location>
        <begin position="55"/>
        <end position="458"/>
    </location>
</feature>
<accession>A0A919L3B1</accession>
<keyword evidence="5 9" id="KW-0812">Transmembrane</keyword>
<comment type="subcellular location">
    <subcellularLocation>
        <location evidence="1">Cell membrane</location>
        <topology evidence="1">Multi-pass membrane protein</topology>
    </subcellularLocation>
</comment>
<feature type="transmembrane region" description="Helical" evidence="9">
    <location>
        <begin position="150"/>
        <end position="170"/>
    </location>
</feature>
<name>A0A919L3B1_9ACTN</name>
<dbReference type="SUPFAM" id="SSF103473">
    <property type="entry name" value="MFS general substrate transporter"/>
    <property type="match status" value="1"/>
</dbReference>
<dbReference type="AlphaFoldDB" id="A0A919L3B1"/>
<reference evidence="11" key="2">
    <citation type="submission" date="2020-09" db="EMBL/GenBank/DDBJ databases">
        <authorList>
            <person name="Sun Q."/>
            <person name="Ohkuma M."/>
        </authorList>
    </citation>
    <scope>NUCLEOTIDE SEQUENCE</scope>
    <source>
        <strain evidence="11">JCM 4646</strain>
    </source>
</reference>
<feature type="transmembrane region" description="Helical" evidence="9">
    <location>
        <begin position="237"/>
        <end position="257"/>
    </location>
</feature>
<evidence type="ECO:0000256" key="4">
    <source>
        <dbReference type="ARBA" id="ARBA00022475"/>
    </source>
</evidence>
<sequence>MKDASGTNDASSRQDGSGPTGVNDRTRADGITGANAGPPGPPRPPLPRPPLPYPGIFGLMLGIFLATLDGQIVSTALPTVVGDLGGLDRLSWVVTAYLLTAAAATPIWGKLGDLYGRKGAYLSSVVLFLAGSVLSGLAQDMNQLIAFRALQGLGAGGLMVGALSIIGVLVAAEDRGRIQSMIGVLMPVAFVGGPLLGGFLTDHLSWRWAFYVNLPVGAVALLAVGTGIRLRTARTSVRIDFAGAALLTVAVLGLTLLSSLGGTSYPWTSPRILLLGAVSAAALGWFVRVERRAPEPVIPPRLFRSRTFAVAQLLSFLVGAVMLAVVIHLPQYLQFVRGASSTTGGLLLLLLGRQTPTALVSALTLVSGVGIGLVMQSTMLTTMTSAAPRDMGAATGTVTLARTIGGSLGVAALGAVHTGRTDAVLAGRLGREAADRLVAGGQLTPALLREVPADVRTAVQDAVVSGLHGVLAGAAVLSAVVLGAAWLLGDGGPGPAGPGTRAGERQAAGEPVRRGRAGAAAE</sequence>
<comment type="caution">
    <text evidence="11">The sequence shown here is derived from an EMBL/GenBank/DDBJ whole genome shotgun (WGS) entry which is preliminary data.</text>
</comment>
<reference evidence="11" key="1">
    <citation type="journal article" date="2014" name="Int. J. Syst. Evol. Microbiol.">
        <title>Complete genome sequence of Corynebacterium casei LMG S-19264T (=DSM 44701T), isolated from a smear-ripened cheese.</title>
        <authorList>
            <consortium name="US DOE Joint Genome Institute (JGI-PGF)"/>
            <person name="Walter F."/>
            <person name="Albersmeier A."/>
            <person name="Kalinowski J."/>
            <person name="Ruckert C."/>
        </authorList>
    </citation>
    <scope>NUCLEOTIDE SEQUENCE</scope>
    <source>
        <strain evidence="11">JCM 4646</strain>
    </source>
</reference>
<feature type="transmembrane region" description="Helical" evidence="9">
    <location>
        <begin position="206"/>
        <end position="225"/>
    </location>
</feature>
<dbReference type="GeneID" id="95356615"/>
<evidence type="ECO:0000256" key="9">
    <source>
        <dbReference type="SAM" id="Phobius"/>
    </source>
</evidence>
<evidence type="ECO:0000256" key="5">
    <source>
        <dbReference type="ARBA" id="ARBA00022692"/>
    </source>
</evidence>
<dbReference type="InterPro" id="IPR036259">
    <property type="entry name" value="MFS_trans_sf"/>
</dbReference>
<feature type="region of interest" description="Disordered" evidence="8">
    <location>
        <begin position="495"/>
        <end position="522"/>
    </location>
</feature>
<feature type="transmembrane region" description="Helical" evidence="9">
    <location>
        <begin position="120"/>
        <end position="138"/>
    </location>
</feature>
<evidence type="ECO:0000256" key="2">
    <source>
        <dbReference type="ARBA" id="ARBA00007520"/>
    </source>
</evidence>
<dbReference type="EMBL" id="BNBO01000050">
    <property type="protein sequence ID" value="GHH81146.1"/>
    <property type="molecule type" value="Genomic_DNA"/>
</dbReference>
<gene>
    <name evidence="11" type="ORF">GCM10018781_63120</name>
</gene>
<evidence type="ECO:0000256" key="6">
    <source>
        <dbReference type="ARBA" id="ARBA00022989"/>
    </source>
</evidence>
<dbReference type="Pfam" id="PF07690">
    <property type="entry name" value="MFS_1"/>
    <property type="match status" value="1"/>
</dbReference>
<proteinExistence type="inferred from homology"/>
<dbReference type="Proteomes" id="UP000617734">
    <property type="component" value="Unassembled WGS sequence"/>
</dbReference>
<dbReference type="PANTHER" id="PTHR23501">
    <property type="entry name" value="MAJOR FACILITATOR SUPERFAMILY"/>
    <property type="match status" value="1"/>
</dbReference>
<dbReference type="GO" id="GO:0022857">
    <property type="term" value="F:transmembrane transporter activity"/>
    <property type="evidence" value="ECO:0007669"/>
    <property type="project" value="InterPro"/>
</dbReference>
<feature type="transmembrane region" description="Helical" evidence="9">
    <location>
        <begin position="51"/>
        <end position="70"/>
    </location>
</feature>
<feature type="transmembrane region" description="Helical" evidence="9">
    <location>
        <begin position="308"/>
        <end position="329"/>
    </location>
</feature>
<evidence type="ECO:0000256" key="8">
    <source>
        <dbReference type="SAM" id="MobiDB-lite"/>
    </source>
</evidence>
<feature type="transmembrane region" description="Helical" evidence="9">
    <location>
        <begin position="466"/>
        <end position="488"/>
    </location>
</feature>
<keyword evidence="4" id="KW-1003">Cell membrane</keyword>
<evidence type="ECO:0000256" key="7">
    <source>
        <dbReference type="ARBA" id="ARBA00023136"/>
    </source>
</evidence>
<evidence type="ECO:0000313" key="11">
    <source>
        <dbReference type="EMBL" id="GHH81146.1"/>
    </source>
</evidence>
<evidence type="ECO:0000259" key="10">
    <source>
        <dbReference type="PROSITE" id="PS50850"/>
    </source>
</evidence>
<feature type="compositionally biased region" description="Pro residues" evidence="8">
    <location>
        <begin position="38"/>
        <end position="49"/>
    </location>
</feature>
<dbReference type="PANTHER" id="PTHR23501:SF197">
    <property type="entry name" value="COMD"/>
    <property type="match status" value="1"/>
</dbReference>
<dbReference type="Gene3D" id="1.20.1250.20">
    <property type="entry name" value="MFS general substrate transporter like domains"/>
    <property type="match status" value="2"/>
</dbReference>
<evidence type="ECO:0000256" key="3">
    <source>
        <dbReference type="ARBA" id="ARBA00022448"/>
    </source>
</evidence>
<keyword evidence="12" id="KW-1185">Reference proteome</keyword>
<feature type="transmembrane region" description="Helical" evidence="9">
    <location>
        <begin position="358"/>
        <end position="375"/>
    </location>
</feature>
<feature type="transmembrane region" description="Helical" evidence="9">
    <location>
        <begin position="269"/>
        <end position="287"/>
    </location>
</feature>
<evidence type="ECO:0000313" key="12">
    <source>
        <dbReference type="Proteomes" id="UP000617734"/>
    </source>
</evidence>
<keyword evidence="3" id="KW-0813">Transport</keyword>
<dbReference type="InterPro" id="IPR011701">
    <property type="entry name" value="MFS"/>
</dbReference>
<protein>
    <submittedName>
        <fullName evidence="11">MFS transporter</fullName>
    </submittedName>
</protein>
<keyword evidence="7 9" id="KW-0472">Membrane</keyword>